<evidence type="ECO:0000256" key="1">
    <source>
        <dbReference type="ARBA" id="ARBA00001933"/>
    </source>
</evidence>
<dbReference type="FunFam" id="3.40.640.10:FF:000048">
    <property type="entry name" value="tyrosine aminotransferase"/>
    <property type="match status" value="1"/>
</dbReference>
<dbReference type="InterPro" id="IPR004839">
    <property type="entry name" value="Aminotransferase_I/II_large"/>
</dbReference>
<evidence type="ECO:0000313" key="8">
    <source>
        <dbReference type="EMBL" id="GER53583.1"/>
    </source>
</evidence>
<evidence type="ECO:0000256" key="2">
    <source>
        <dbReference type="ARBA" id="ARBA00007441"/>
    </source>
</evidence>
<organism evidence="8 9">
    <name type="scientific">Striga asiatica</name>
    <name type="common">Asiatic witchweed</name>
    <name type="synonym">Buchnera asiatica</name>
    <dbReference type="NCBI Taxonomy" id="4170"/>
    <lineage>
        <taxon>Eukaryota</taxon>
        <taxon>Viridiplantae</taxon>
        <taxon>Streptophyta</taxon>
        <taxon>Embryophyta</taxon>
        <taxon>Tracheophyta</taxon>
        <taxon>Spermatophyta</taxon>
        <taxon>Magnoliopsida</taxon>
        <taxon>eudicotyledons</taxon>
        <taxon>Gunneridae</taxon>
        <taxon>Pentapetalae</taxon>
        <taxon>asterids</taxon>
        <taxon>lamiids</taxon>
        <taxon>Lamiales</taxon>
        <taxon>Orobanchaceae</taxon>
        <taxon>Buchnereae</taxon>
        <taxon>Striga</taxon>
    </lineage>
</organism>
<comment type="caution">
    <text evidence="8">The sequence shown here is derived from an EMBL/GenBank/DDBJ whole genome shotgun (WGS) entry which is preliminary data.</text>
</comment>
<evidence type="ECO:0000259" key="7">
    <source>
        <dbReference type="Pfam" id="PF00155"/>
    </source>
</evidence>
<dbReference type="PANTHER" id="PTHR45744:SF11">
    <property type="entry name" value="TYROSINE AMINOTRANSFERASE"/>
    <property type="match status" value="1"/>
</dbReference>
<accession>A0A5A7R770</accession>
<sequence length="486" mass="53930">MEDNRGSPWRFKGNEMLTQASAFTIRGVLNKLTENLDPNETRPVIQLGQGDPSACPSFHTAPLAEDAICAAVRSAKFNGYSPTAGILPARRAIAEYLSKDLPYKLSPDDVFVTVGCTQALETITTVLACPRANILLPKPGFPYYEARASFSQLEARHFNLLPEKNWEVDLDGVEALADENTVAMVIINPGNPCGNVCSYNHLKKIAEIARKLGIFVISDEVYNYLSFGSSPFVPMGVFGSIVPVVTIGSISKRWVVPGWRLGWLVMNDPHGILMKQGIADSIKGYLNITSDPATFIQGAIPHILENTPSEYHLKIINVLRECADICYNQIKEIPCITCPSKPEGSMFVMIKLNLPLLEDIKDDMDFCCKLAKEESVLVLPGIAVGLKNWVRVTFASEPSSLDDGLERMKAFCTIAQVLWWLSWNLTVSSLHSALKHYNSASFHVYGFRYLKRQLQIMGRGSTKHVYLLHRCACMCVLYCLYIILAG</sequence>
<dbReference type="Proteomes" id="UP000325081">
    <property type="component" value="Unassembled WGS sequence"/>
</dbReference>
<dbReference type="Gene3D" id="3.90.1150.10">
    <property type="entry name" value="Aspartate Aminotransferase, domain 1"/>
    <property type="match status" value="1"/>
</dbReference>
<dbReference type="CDD" id="cd00609">
    <property type="entry name" value="AAT_like"/>
    <property type="match status" value="1"/>
</dbReference>
<keyword evidence="9" id="KW-1185">Reference proteome</keyword>
<feature type="modified residue" description="N6-(pyridoxal phosphate)lysine" evidence="5">
    <location>
        <position position="252"/>
    </location>
</feature>
<keyword evidence="6" id="KW-0812">Transmembrane</keyword>
<dbReference type="FunFam" id="3.90.1150.10:FF:000040">
    <property type="entry name" value="Tyrosine aminotransferase"/>
    <property type="match status" value="1"/>
</dbReference>
<keyword evidence="8" id="KW-0032">Aminotransferase</keyword>
<evidence type="ECO:0000256" key="3">
    <source>
        <dbReference type="ARBA" id="ARBA00022898"/>
    </source>
</evidence>
<keyword evidence="6" id="KW-1133">Transmembrane helix</keyword>
<evidence type="ECO:0000313" key="9">
    <source>
        <dbReference type="Proteomes" id="UP000325081"/>
    </source>
</evidence>
<proteinExistence type="inferred from homology"/>
<feature type="domain" description="Aminotransferase class I/classII large" evidence="7">
    <location>
        <begin position="43"/>
        <end position="406"/>
    </location>
</feature>
<comment type="cofactor">
    <cofactor evidence="1 4 5">
        <name>pyridoxal 5'-phosphate</name>
        <dbReference type="ChEBI" id="CHEBI:597326"/>
    </cofactor>
</comment>
<dbReference type="GO" id="GO:0030170">
    <property type="term" value="F:pyridoxal phosphate binding"/>
    <property type="evidence" value="ECO:0007669"/>
    <property type="project" value="InterPro"/>
</dbReference>
<dbReference type="AlphaFoldDB" id="A0A5A7R770"/>
<dbReference type="GO" id="GO:0006572">
    <property type="term" value="P:L-tyrosine catabolic process"/>
    <property type="evidence" value="ECO:0007669"/>
    <property type="project" value="TreeGrafter"/>
</dbReference>
<dbReference type="InterPro" id="IPR015421">
    <property type="entry name" value="PyrdxlP-dep_Trfase_major"/>
</dbReference>
<dbReference type="InterPro" id="IPR005958">
    <property type="entry name" value="TyrNic_aminoTrfase"/>
</dbReference>
<evidence type="ECO:0000256" key="5">
    <source>
        <dbReference type="PIRSR" id="PIRSR000517-1"/>
    </source>
</evidence>
<dbReference type="NCBIfam" id="TIGR01265">
    <property type="entry name" value="tyr_nico_aTase"/>
    <property type="match status" value="1"/>
</dbReference>
<dbReference type="PIRSF" id="PIRSF000517">
    <property type="entry name" value="Tyr_transaminase"/>
    <property type="match status" value="1"/>
</dbReference>
<dbReference type="InterPro" id="IPR015422">
    <property type="entry name" value="PyrdxlP-dep_Trfase_small"/>
</dbReference>
<dbReference type="Pfam" id="PF00155">
    <property type="entry name" value="Aminotran_1_2"/>
    <property type="match status" value="1"/>
</dbReference>
<dbReference type="PROSITE" id="PS00105">
    <property type="entry name" value="AA_TRANSFER_CLASS_1"/>
    <property type="match status" value="1"/>
</dbReference>
<evidence type="ECO:0000256" key="4">
    <source>
        <dbReference type="PIRNR" id="PIRNR000517"/>
    </source>
</evidence>
<dbReference type="OrthoDB" id="7042322at2759"/>
<keyword evidence="8" id="KW-0808">Transferase</keyword>
<gene>
    <name evidence="8" type="ORF">STAS_31106</name>
</gene>
<reference evidence="9" key="1">
    <citation type="journal article" date="2019" name="Curr. Biol.">
        <title>Genome Sequence of Striga asiatica Provides Insight into the Evolution of Plant Parasitism.</title>
        <authorList>
            <person name="Yoshida S."/>
            <person name="Kim S."/>
            <person name="Wafula E.K."/>
            <person name="Tanskanen J."/>
            <person name="Kim Y.M."/>
            <person name="Honaas L."/>
            <person name="Yang Z."/>
            <person name="Spallek T."/>
            <person name="Conn C.E."/>
            <person name="Ichihashi Y."/>
            <person name="Cheong K."/>
            <person name="Cui S."/>
            <person name="Der J.P."/>
            <person name="Gundlach H."/>
            <person name="Jiao Y."/>
            <person name="Hori C."/>
            <person name="Ishida J.K."/>
            <person name="Kasahara H."/>
            <person name="Kiba T."/>
            <person name="Kim M.S."/>
            <person name="Koo N."/>
            <person name="Laohavisit A."/>
            <person name="Lee Y.H."/>
            <person name="Lumba S."/>
            <person name="McCourt P."/>
            <person name="Mortimer J.C."/>
            <person name="Mutuku J.M."/>
            <person name="Nomura T."/>
            <person name="Sasaki-Sekimoto Y."/>
            <person name="Seto Y."/>
            <person name="Wang Y."/>
            <person name="Wakatake T."/>
            <person name="Sakakibara H."/>
            <person name="Demura T."/>
            <person name="Yamaguchi S."/>
            <person name="Yoneyama K."/>
            <person name="Manabe R.I."/>
            <person name="Nelson D.C."/>
            <person name="Schulman A.H."/>
            <person name="Timko M.P."/>
            <person name="dePamphilis C.W."/>
            <person name="Choi D."/>
            <person name="Shirasu K."/>
        </authorList>
    </citation>
    <scope>NUCLEOTIDE SEQUENCE [LARGE SCALE GENOMIC DNA]</scope>
    <source>
        <strain evidence="9">cv. UVA1</strain>
    </source>
</reference>
<name>A0A5A7R770_STRAF</name>
<dbReference type="SUPFAM" id="SSF53383">
    <property type="entry name" value="PLP-dependent transferases"/>
    <property type="match status" value="1"/>
</dbReference>
<feature type="transmembrane region" description="Helical" evidence="6">
    <location>
        <begin position="465"/>
        <end position="484"/>
    </location>
</feature>
<dbReference type="Gene3D" id="3.40.640.10">
    <property type="entry name" value="Type I PLP-dependent aspartate aminotransferase-like (Major domain)"/>
    <property type="match status" value="1"/>
</dbReference>
<dbReference type="InterPro" id="IPR015424">
    <property type="entry name" value="PyrdxlP-dep_Trfase"/>
</dbReference>
<dbReference type="GO" id="GO:0004838">
    <property type="term" value="F:L-tyrosine-2-oxoglutarate transaminase activity"/>
    <property type="evidence" value="ECO:0007669"/>
    <property type="project" value="TreeGrafter"/>
</dbReference>
<dbReference type="PANTHER" id="PTHR45744">
    <property type="entry name" value="TYROSINE AMINOTRANSFERASE"/>
    <property type="match status" value="1"/>
</dbReference>
<evidence type="ECO:0000256" key="6">
    <source>
        <dbReference type="SAM" id="Phobius"/>
    </source>
</evidence>
<comment type="similarity">
    <text evidence="2 4">Belongs to the class-I pyridoxal-phosphate-dependent aminotransferase family.</text>
</comment>
<keyword evidence="6" id="KW-0472">Membrane</keyword>
<dbReference type="InterPro" id="IPR004838">
    <property type="entry name" value="NHTrfase_class1_PyrdxlP-BS"/>
</dbReference>
<dbReference type="EMBL" id="BKCP01010626">
    <property type="protein sequence ID" value="GER53583.1"/>
    <property type="molecule type" value="Genomic_DNA"/>
</dbReference>
<protein>
    <submittedName>
        <fullName evidence="8">Tyrosine aminotransferase</fullName>
    </submittedName>
</protein>
<keyword evidence="3 4" id="KW-0663">Pyridoxal phosphate</keyword>